<dbReference type="Proteomes" id="UP001430953">
    <property type="component" value="Unassembled WGS sequence"/>
</dbReference>
<dbReference type="AlphaFoldDB" id="A0AAW2GWH4"/>
<evidence type="ECO:0000313" key="2">
    <source>
        <dbReference type="Proteomes" id="UP001430953"/>
    </source>
</evidence>
<evidence type="ECO:0000313" key="1">
    <source>
        <dbReference type="EMBL" id="KAL0131612.1"/>
    </source>
</evidence>
<sequence>MTTVCEMITCVSQTRENILRECWRVSNWLNSAVFPTSSTIRTHCAVKLHPLFAAPLSCIPLLPHLSLTPLFHYSFFRSPPFQRFSTTRDFLPNIVCHSMREEANILCIKLALQVTGSSGYHVYDYTCEDIKHKNFILYI</sequence>
<keyword evidence="2" id="KW-1185">Reference proteome</keyword>
<accession>A0AAW2GWH4</accession>
<gene>
    <name evidence="1" type="ORF">PUN28_002870</name>
</gene>
<protein>
    <submittedName>
        <fullName evidence="1">Uncharacterized protein</fullName>
    </submittedName>
</protein>
<name>A0AAW2GWH4_9HYME</name>
<dbReference type="EMBL" id="JADYXP020000002">
    <property type="protein sequence ID" value="KAL0131612.1"/>
    <property type="molecule type" value="Genomic_DNA"/>
</dbReference>
<comment type="caution">
    <text evidence="1">The sequence shown here is derived from an EMBL/GenBank/DDBJ whole genome shotgun (WGS) entry which is preliminary data.</text>
</comment>
<reference evidence="1 2" key="1">
    <citation type="submission" date="2023-03" db="EMBL/GenBank/DDBJ databases">
        <title>High recombination rates correlate with genetic variation in Cardiocondyla obscurior ants.</title>
        <authorList>
            <person name="Errbii M."/>
        </authorList>
    </citation>
    <scope>NUCLEOTIDE SEQUENCE [LARGE SCALE GENOMIC DNA]</scope>
    <source>
        <strain evidence="1">Alpha-2009</strain>
        <tissue evidence="1">Whole body</tissue>
    </source>
</reference>
<proteinExistence type="predicted"/>
<organism evidence="1 2">
    <name type="scientific">Cardiocondyla obscurior</name>
    <dbReference type="NCBI Taxonomy" id="286306"/>
    <lineage>
        <taxon>Eukaryota</taxon>
        <taxon>Metazoa</taxon>
        <taxon>Ecdysozoa</taxon>
        <taxon>Arthropoda</taxon>
        <taxon>Hexapoda</taxon>
        <taxon>Insecta</taxon>
        <taxon>Pterygota</taxon>
        <taxon>Neoptera</taxon>
        <taxon>Endopterygota</taxon>
        <taxon>Hymenoptera</taxon>
        <taxon>Apocrita</taxon>
        <taxon>Aculeata</taxon>
        <taxon>Formicoidea</taxon>
        <taxon>Formicidae</taxon>
        <taxon>Myrmicinae</taxon>
        <taxon>Cardiocondyla</taxon>
    </lineage>
</organism>